<sequence>MLSSLAAAAADSDHVASTICLSHRKQPGNSADSMMCGHSAASLEPVHGTTRSDMHLVEFKENNVQSVISGEMADTRLHAVFQDQLARMRILADRLQDSVSLIEQDSSCPGYALDEAWMGVLESLEPLVIQLHAAPYEQRVHLLEELASLHTKLRALESLLDQTPSEHTEDSHLSPVDRINIASQKVHDLEQLCQTRVDSMQRMRDAYTRIQRVLPDWDIAMPECTMLAQKDLDICAEALSLITHEKESREVKIRSMFSELSSVAARIPSSEIPSHIQSLLDDLSRGYSDNLVDPTSETPVLCLDLIEQLKLALDELLGLLHSLAKKLSTIVCEIISFWDELGVEPDERVTLLHDLHKMFEYQELCESLRTLWMVKMKSRVDELLIQVKEFWSKCCVSDKSQSLFLAKINNKQELVTLSQLYATYQLIYKSIDDRNAILKKMKEFEMTASDPKRLFRPSFQLVEEERFRKTCYPTLMKIEATLRDQIIAIELASGTPFNIDGSRYLDALDYEINGRFVNEAVFVLEKSSHNRRKSYISSINRHEDHAQHSFQVTTPNRKTAGFPSQNHVNQTHTQAVSSPATPLHPAVSAEVDSVTTIPGTSQNRSSATLPLRNRLAKSPSTPTLNTSRCLSGWKPSSARVSPALGLHRISMRKPVGLVPVHNTLDPVVTNAPICESDQIDI</sequence>
<dbReference type="PANTHER" id="PTHR19321:SF41">
    <property type="entry name" value="FASCETTO-RELATED"/>
    <property type="match status" value="1"/>
</dbReference>
<evidence type="ECO:0000256" key="1">
    <source>
        <dbReference type="SAM" id="MobiDB-lite"/>
    </source>
</evidence>
<dbReference type="PANTHER" id="PTHR19321">
    <property type="entry name" value="PROTEIN REGULATOR OF CYTOKINESIS 1 PRC1-RELATED"/>
    <property type="match status" value="1"/>
</dbReference>
<dbReference type="Gene3D" id="1.20.58.1520">
    <property type="match status" value="1"/>
</dbReference>
<proteinExistence type="predicted"/>
<feature type="compositionally biased region" description="Polar residues" evidence="1">
    <location>
        <begin position="596"/>
        <end position="608"/>
    </location>
</feature>
<dbReference type="InterPro" id="IPR007145">
    <property type="entry name" value="MAP65_Ase1_PRC1"/>
</dbReference>
<accession>A0ABQ8EWE1</accession>
<reference evidence="2 3" key="1">
    <citation type="submission" date="2021-02" db="EMBL/GenBank/DDBJ databases">
        <title>Variation within the Batrachochytrium salamandrivorans European outbreak.</title>
        <authorList>
            <person name="Kelly M."/>
            <person name="Pasmans F."/>
            <person name="Shea T.P."/>
            <person name="Munoz J.F."/>
            <person name="Carranza S."/>
            <person name="Cuomo C.A."/>
            <person name="Martel A."/>
        </authorList>
    </citation>
    <scope>NUCLEOTIDE SEQUENCE [LARGE SCALE GENOMIC DNA]</scope>
    <source>
        <strain evidence="2 3">AMFP18/2</strain>
    </source>
</reference>
<organism evidence="2 3">
    <name type="scientific">Batrachochytrium salamandrivorans</name>
    <dbReference type="NCBI Taxonomy" id="1357716"/>
    <lineage>
        <taxon>Eukaryota</taxon>
        <taxon>Fungi</taxon>
        <taxon>Fungi incertae sedis</taxon>
        <taxon>Chytridiomycota</taxon>
        <taxon>Chytridiomycota incertae sedis</taxon>
        <taxon>Chytridiomycetes</taxon>
        <taxon>Rhizophydiales</taxon>
        <taxon>Rhizophydiales incertae sedis</taxon>
        <taxon>Batrachochytrium</taxon>
    </lineage>
</organism>
<feature type="compositionally biased region" description="Polar residues" evidence="1">
    <location>
        <begin position="618"/>
        <end position="629"/>
    </location>
</feature>
<dbReference type="EMBL" id="JAFCIX010000567">
    <property type="protein sequence ID" value="KAH6587206.1"/>
    <property type="molecule type" value="Genomic_DNA"/>
</dbReference>
<evidence type="ECO:0000313" key="2">
    <source>
        <dbReference type="EMBL" id="KAH6587206.1"/>
    </source>
</evidence>
<protein>
    <submittedName>
        <fullName evidence="2">Uncharacterized protein</fullName>
    </submittedName>
</protein>
<name>A0ABQ8EWE1_9FUNG</name>
<gene>
    <name evidence="2" type="ORF">BASA50_001339</name>
</gene>
<evidence type="ECO:0000313" key="3">
    <source>
        <dbReference type="Proteomes" id="UP001648503"/>
    </source>
</evidence>
<dbReference type="Pfam" id="PF03999">
    <property type="entry name" value="MAP65_ASE1"/>
    <property type="match status" value="1"/>
</dbReference>
<dbReference type="Proteomes" id="UP001648503">
    <property type="component" value="Unassembled WGS sequence"/>
</dbReference>
<comment type="caution">
    <text evidence="2">The sequence shown here is derived from an EMBL/GenBank/DDBJ whole genome shotgun (WGS) entry which is preliminary data.</text>
</comment>
<feature type="region of interest" description="Disordered" evidence="1">
    <location>
        <begin position="596"/>
        <end position="631"/>
    </location>
</feature>
<keyword evidence="3" id="KW-1185">Reference proteome</keyword>